<dbReference type="InterPro" id="IPR014718">
    <property type="entry name" value="GH-type_carb-bd"/>
</dbReference>
<accession>A0A1H1N236</accession>
<dbReference type="GO" id="GO:0005975">
    <property type="term" value="P:carbohydrate metabolic process"/>
    <property type="evidence" value="ECO:0007669"/>
    <property type="project" value="InterPro"/>
</dbReference>
<evidence type="ECO:0000313" key="1">
    <source>
        <dbReference type="EMBL" id="SDR93123.1"/>
    </source>
</evidence>
<dbReference type="AlphaFoldDB" id="A0A1H1N236"/>
<evidence type="ECO:0000313" key="2">
    <source>
        <dbReference type="Proteomes" id="UP000181956"/>
    </source>
</evidence>
<dbReference type="RefSeq" id="WP_083362671.1">
    <property type="nucleotide sequence ID" value="NZ_LT629742.1"/>
</dbReference>
<reference evidence="2" key="1">
    <citation type="submission" date="2016-10" db="EMBL/GenBank/DDBJ databases">
        <authorList>
            <person name="Varghese N."/>
            <person name="Submissions S."/>
        </authorList>
    </citation>
    <scope>NUCLEOTIDE SEQUENCE [LARGE SCALE GENOMIC DNA]</scope>
    <source>
        <strain evidence="2">DSM 21772</strain>
    </source>
</reference>
<dbReference type="OrthoDB" id="2528227at2"/>
<dbReference type="Gene3D" id="2.70.98.10">
    <property type="match status" value="1"/>
</dbReference>
<organism evidence="1 2">
    <name type="scientific">Microterricola viridarii</name>
    <dbReference type="NCBI Taxonomy" id="412690"/>
    <lineage>
        <taxon>Bacteria</taxon>
        <taxon>Bacillati</taxon>
        <taxon>Actinomycetota</taxon>
        <taxon>Actinomycetes</taxon>
        <taxon>Micrococcales</taxon>
        <taxon>Microbacteriaceae</taxon>
        <taxon>Microterricola</taxon>
    </lineage>
</organism>
<dbReference type="GO" id="GO:0030246">
    <property type="term" value="F:carbohydrate binding"/>
    <property type="evidence" value="ECO:0007669"/>
    <property type="project" value="InterPro"/>
</dbReference>
<dbReference type="InterPro" id="IPR011013">
    <property type="entry name" value="Gal_mutarotase_sf_dom"/>
</dbReference>
<keyword evidence="2" id="KW-1185">Reference proteome</keyword>
<gene>
    <name evidence="1" type="ORF">SAMN04489834_0543</name>
</gene>
<name>A0A1H1N236_9MICO</name>
<proteinExistence type="predicted"/>
<protein>
    <submittedName>
        <fullName evidence="1">Galactose mutarotase</fullName>
    </submittedName>
</protein>
<dbReference type="EMBL" id="LT629742">
    <property type="protein sequence ID" value="SDR93123.1"/>
    <property type="molecule type" value="Genomic_DNA"/>
</dbReference>
<dbReference type="GO" id="GO:0003824">
    <property type="term" value="F:catalytic activity"/>
    <property type="evidence" value="ECO:0007669"/>
    <property type="project" value="InterPro"/>
</dbReference>
<dbReference type="STRING" id="412690.SAMN04489834_0543"/>
<sequence length="281" mass="30256">MSDIELVGVGVRLTIRPERGGKILSLHGAGRQWLAPGDDARSAESDSFTAAEMGGWDECAPTIDACAVGGLLAPDHGDVWAREWAVERVDASSALLSVRSEACGFWLRREIVLGRAQGAPVQIRYTAESLGRRVPFLWAAHPQFLAEAGSRVILPPEVGAVVDVLDPTHPVGPWSPALAGLDSLEPGGCRKLYVEPGTPVQTAALRHADGSELRLDWDERAPYLGLWFDNRAYSREPVIALEPSTGYFDALDRAVGHGSALWLEPGRPVAWELALTLSAAR</sequence>
<dbReference type="Proteomes" id="UP000181956">
    <property type="component" value="Chromosome I"/>
</dbReference>
<dbReference type="SUPFAM" id="SSF74650">
    <property type="entry name" value="Galactose mutarotase-like"/>
    <property type="match status" value="1"/>
</dbReference>